<dbReference type="InterPro" id="IPR057326">
    <property type="entry name" value="KR_dom"/>
</dbReference>
<dbReference type="GO" id="GO:0005886">
    <property type="term" value="C:plasma membrane"/>
    <property type="evidence" value="ECO:0007669"/>
    <property type="project" value="TreeGrafter"/>
</dbReference>
<dbReference type="InterPro" id="IPR020807">
    <property type="entry name" value="PKS_DH"/>
</dbReference>
<dbReference type="SMART" id="SM00825">
    <property type="entry name" value="PKS_KS"/>
    <property type="match status" value="2"/>
</dbReference>
<dbReference type="GO" id="GO:0005737">
    <property type="term" value="C:cytoplasm"/>
    <property type="evidence" value="ECO:0007669"/>
    <property type="project" value="UniProtKB-SubCell"/>
</dbReference>
<dbReference type="EMBL" id="BAOS01000010">
    <property type="protein sequence ID" value="GAX60249.1"/>
    <property type="molecule type" value="Genomic_DNA"/>
</dbReference>
<dbReference type="InterPro" id="IPR020841">
    <property type="entry name" value="PKS_Beta-ketoAc_synthase_dom"/>
</dbReference>
<dbReference type="InterPro" id="IPR050091">
    <property type="entry name" value="PKS_NRPS_Biosynth_Enz"/>
</dbReference>
<dbReference type="Pfam" id="PF02801">
    <property type="entry name" value="Ketoacyl-synt_C"/>
    <property type="match status" value="2"/>
</dbReference>
<keyword evidence="3" id="KW-0596">Phosphopantetheine</keyword>
<dbReference type="FunFam" id="3.40.47.10:FF:000019">
    <property type="entry name" value="Polyketide synthase type I"/>
    <property type="match status" value="2"/>
</dbReference>
<dbReference type="RefSeq" id="WP_096893536.1">
    <property type="nucleotide sequence ID" value="NZ_BAOS01000010.1"/>
</dbReference>
<dbReference type="InterPro" id="IPR014030">
    <property type="entry name" value="Ketoacyl_synth_N"/>
</dbReference>
<dbReference type="PROSITE" id="PS52019">
    <property type="entry name" value="PKS_MFAS_DH"/>
    <property type="match status" value="2"/>
</dbReference>
<feature type="domain" description="Ketosynthase family 3 (KS3)" evidence="12">
    <location>
        <begin position="355"/>
        <end position="774"/>
    </location>
</feature>
<feature type="region of interest" description="Disordered" evidence="10">
    <location>
        <begin position="325"/>
        <end position="347"/>
    </location>
</feature>
<comment type="function">
    <text evidence="8">Involved in production of the polyketide antibiotic thailandamide.</text>
</comment>
<comment type="caution">
    <text evidence="14">The sequence shown here is derived from an EMBL/GenBank/DDBJ whole genome shotgun (WGS) entry which is preliminary data.</text>
</comment>
<evidence type="ECO:0000256" key="10">
    <source>
        <dbReference type="SAM" id="MobiDB-lite"/>
    </source>
</evidence>
<dbReference type="InterPro" id="IPR013968">
    <property type="entry name" value="PKS_KR"/>
</dbReference>
<dbReference type="InterPro" id="IPR005025">
    <property type="entry name" value="FMN_Rdtase-like_dom"/>
</dbReference>
<dbReference type="Pfam" id="PF00109">
    <property type="entry name" value="ketoacyl-synt"/>
    <property type="match status" value="2"/>
</dbReference>
<evidence type="ECO:0000256" key="1">
    <source>
        <dbReference type="ARBA" id="ARBA00004496"/>
    </source>
</evidence>
<dbReference type="PANTHER" id="PTHR43775">
    <property type="entry name" value="FATTY ACID SYNTHASE"/>
    <property type="match status" value="1"/>
</dbReference>
<feature type="region of interest" description="N-terminal hotdog fold" evidence="9">
    <location>
        <begin position="2475"/>
        <end position="2593"/>
    </location>
</feature>
<dbReference type="InterPro" id="IPR016039">
    <property type="entry name" value="Thiolase-like"/>
</dbReference>
<evidence type="ECO:0000256" key="3">
    <source>
        <dbReference type="ARBA" id="ARBA00022450"/>
    </source>
</evidence>
<comment type="subcellular location">
    <subcellularLocation>
        <location evidence="1">Cytoplasm</location>
    </subcellularLocation>
</comment>
<accession>A0A286TWI0</accession>
<feature type="domain" description="Ketosynthase family 3 (KS3)" evidence="12">
    <location>
        <begin position="1842"/>
        <end position="2280"/>
    </location>
</feature>
<feature type="region of interest" description="C-terminal hotdog fold" evidence="9">
    <location>
        <begin position="2610"/>
        <end position="2759"/>
    </location>
</feature>
<dbReference type="GO" id="GO:0031177">
    <property type="term" value="F:phosphopantetheine binding"/>
    <property type="evidence" value="ECO:0007669"/>
    <property type="project" value="InterPro"/>
</dbReference>
<dbReference type="GO" id="GO:0006633">
    <property type="term" value="P:fatty acid biosynthetic process"/>
    <property type="evidence" value="ECO:0007669"/>
    <property type="project" value="InterPro"/>
</dbReference>
<dbReference type="InterPro" id="IPR049900">
    <property type="entry name" value="PKS_mFAS_DH"/>
</dbReference>
<evidence type="ECO:0000259" key="13">
    <source>
        <dbReference type="PROSITE" id="PS52019"/>
    </source>
</evidence>
<dbReference type="SUPFAM" id="SSF47336">
    <property type="entry name" value="ACP-like"/>
    <property type="match status" value="1"/>
</dbReference>
<dbReference type="InterPro" id="IPR049552">
    <property type="entry name" value="PKS_DH_N"/>
</dbReference>
<reference evidence="15" key="1">
    <citation type="journal article" date="2017" name="Environ. Microbiol. Rep.">
        <title>Genetic Diversity of Marine Anaerobic Ammonium-Oxidizing Bacteria as Revealed by Genomic and Proteomic Analyses of 'Candidatus Scalindua japonica'.</title>
        <authorList>
            <person name="Oshiki M."/>
            <person name="Mizuto K."/>
            <person name="Kimura Z."/>
            <person name="Kindaichi T."/>
            <person name="Satoh H."/>
            <person name="Okabe S."/>
        </authorList>
    </citation>
    <scope>NUCLEOTIDE SEQUENCE [LARGE SCALE GENOMIC DNA]</scope>
    <source>
        <strain evidence="15">husup-a2</strain>
    </source>
</reference>
<evidence type="ECO:0000313" key="15">
    <source>
        <dbReference type="Proteomes" id="UP000218542"/>
    </source>
</evidence>
<dbReference type="Proteomes" id="UP000218542">
    <property type="component" value="Unassembled WGS sequence"/>
</dbReference>
<dbReference type="InterPro" id="IPR042104">
    <property type="entry name" value="PKS_dehydratase_sf"/>
</dbReference>
<dbReference type="Pfam" id="PF00550">
    <property type="entry name" value="PP-binding"/>
    <property type="match status" value="1"/>
</dbReference>
<keyword evidence="7" id="KW-0677">Repeat</keyword>
<feature type="region of interest" description="C-terminal hotdog fold" evidence="9">
    <location>
        <begin position="1098"/>
        <end position="1247"/>
    </location>
</feature>
<feature type="domain" description="PKS/mFAS DH" evidence="13">
    <location>
        <begin position="2475"/>
        <end position="2759"/>
    </location>
</feature>
<dbReference type="Pfam" id="PF21089">
    <property type="entry name" value="PKS_DH_N"/>
    <property type="match status" value="2"/>
</dbReference>
<dbReference type="InterPro" id="IPR054514">
    <property type="entry name" value="RhiE-like_linker"/>
</dbReference>
<dbReference type="InterPro" id="IPR014031">
    <property type="entry name" value="Ketoacyl_synth_C"/>
</dbReference>
<dbReference type="SMART" id="SM00822">
    <property type="entry name" value="PKS_KR"/>
    <property type="match status" value="1"/>
</dbReference>
<dbReference type="Gene3D" id="3.40.50.720">
    <property type="entry name" value="NAD(P)-binding Rossmann-like Domain"/>
    <property type="match status" value="1"/>
</dbReference>
<dbReference type="InterPro" id="IPR009081">
    <property type="entry name" value="PP-bd_ACP"/>
</dbReference>
<dbReference type="InterPro" id="IPR036736">
    <property type="entry name" value="ACP-like_sf"/>
</dbReference>
<dbReference type="Pfam" id="PF08659">
    <property type="entry name" value="KR"/>
    <property type="match status" value="1"/>
</dbReference>
<dbReference type="GO" id="GO:0004315">
    <property type="term" value="F:3-oxoacyl-[acyl-carrier-protein] synthase activity"/>
    <property type="evidence" value="ECO:0007669"/>
    <property type="project" value="InterPro"/>
</dbReference>
<comment type="pathway">
    <text evidence="2">Antibiotic biosynthesis.</text>
</comment>
<dbReference type="Gene3D" id="3.90.180.10">
    <property type="entry name" value="Medium-chain alcohol dehydrogenases, catalytic domain"/>
    <property type="match status" value="1"/>
</dbReference>
<feature type="region of interest" description="N-terminal hotdog fold" evidence="9">
    <location>
        <begin position="963"/>
        <end position="1081"/>
    </location>
</feature>
<dbReference type="GO" id="GO:0004312">
    <property type="term" value="F:fatty acid synthase activity"/>
    <property type="evidence" value="ECO:0007669"/>
    <property type="project" value="TreeGrafter"/>
</dbReference>
<name>A0A286TWI0_9BACT</name>
<dbReference type="GO" id="GO:0071770">
    <property type="term" value="P:DIM/DIP cell wall layer assembly"/>
    <property type="evidence" value="ECO:0007669"/>
    <property type="project" value="TreeGrafter"/>
</dbReference>
<evidence type="ECO:0000256" key="7">
    <source>
        <dbReference type="ARBA" id="ARBA00022737"/>
    </source>
</evidence>
<evidence type="ECO:0000313" key="14">
    <source>
        <dbReference type="EMBL" id="GAX60249.1"/>
    </source>
</evidence>
<feature type="domain" description="Carrier" evidence="11">
    <location>
        <begin position="1712"/>
        <end position="1789"/>
    </location>
</feature>
<feature type="active site" description="Proton acceptor; for dehydratase activity" evidence="9">
    <location>
        <position position="2504"/>
    </location>
</feature>
<proteinExistence type="predicted"/>
<sequence>MKVLAINSSPRKEGQSRTKLMLDHLVIGIRDAGGEVEVVDLPNKKVNNCVGCFSCFNIKNDICIYKDDMVTELVPKWLESDLVIYGTPVYGFSINATLKTFVERLLPLYVYVSENESNFESADTLLLRGGHRHPSIAVLAVAGIPDAFAFDEVSHYVNHVWGKVLVAEIYRHGSTLMTLPFFKDKVSDILDATIQAGRELVRFKKISSETMARIKQPLHDDPKFVKNVADSHLTLLPSIPITADNTENQSKHSSINLSELIQRKPEKVMQYFDILVNSLSKEMIRPTSYKSFPSLKIDQAYEYMDNSKNIEKVVVTFPDATTSDQNKIKAGGPSVNTSKSLGPDDNFHGPVRTSSEAIAIIGMSGRFARSKTLDDLWEHLSQGTDLIEEVSRWDLSKYFSGFSGGKTNYCKHGSFLEGIDQFDPLFFKISGLEAAYMDPQQRFFLEESWKALEDAGYAGEGVVGRQCGVYVGCGAGDYQQLFNDNAPAQAFWGNASSVIPARIAYYLDLQGPAIAIDTACSSSLVAIHLACQGLWAGETELALAGGVFIQSTPWFYKVANRAGMLSPTGRCHTFDSNADGFVPGEGVGVIVLKRLQEALDSGDRIYGVIRGSGINQDGTTNGITAPSANSQERLERHVYDTFHIHPEQIQMVEAHGTGTILGDPIEYDALTRAFRKYTDKKEYCAIGSIKTNLGHPAAAAGVAGVMKVLLSLKHRQIPPSLHYQLGNSNIQFKDGPFYVNTRLKEWNISSHSKRCAVISSFGFSGTNAHMVIEEAPNVERRHSRKPGYLIVLSACTSEQLRQQVAQMLAYCEQGTQVDCGNMSYTLLLGRKHFNHRLACVVRSRDELMKLFKKWLEKGKVLQIYISKLHENEHRTHLSLKRYGNECIRKCQNTDRASDYLEHLSTIADLYIQGYTLDFEKLFTNEQYSRISLPTYPFARERYWVPEIENQKSEIRSQKSEFIHPLLHKNTSDFSVQRFSSTFTGYEFFLADHVVKGRRVLPAVAYIEMARVAGQLAANSDIIKIRNVVWSSPVRVNSVAREVSISLYPEGNHIAFEVSSSEEGCECMVHSQGGLDVGDYGLQTRPKSLDIDGVLSRCSKRLQGVDCYKAFANLGLDYGSSFQGIEDLSYNAGEALARLKLPDSVTGEADQFVLHPSLLDGALQSVAGLIAGNAGSRSQVILLPFALSEVMIYGQIPGSAYAYVRYSSGADPQGKVFKYDIDITDSQGQIVVVLKEFVVRALEKKETSGKPSATQAGQGLLYTTTVWQEQPMQSIPALESSLVDRLIIVDIHDGGLLEALASVYPETEIISFAPLGKVIDDAVEAKFIEVFDKIKSCLEAKTKRVQQILILVPDTEERYCYAPLAGLIKTAYLENPRIRGKVIYYPEKITDHEQQLLTILKQELHPSADQDIEVLYSAGIKKRQVKRLIEVKLPSQDTDTGQLIKPGGVYWLTGGLGGLGRIFVQHLGDTNGVKLIVSGRSKLDGEKQKYLSELQQEGVDVTYIQADISKGSQIKAALKTIKEKYGKLNGIIHSAGIIRDAFMQKKTNDQIKAVFAPKVKGAIKLDRVTMDEEIDFMVFFSSVAGVLGNIGQSDYAGANAFLNEFAVYRQGLVNEGKRCGKTLSIGWPLWRDGGMKVDKAIEEIMEKTVGMVPLQTVAGVSAFDNALKSGNGHVMVMEGDLERIRSRLHLQESFQPMKVQKVLSIPPQANTNGLLERVKEGLVRGVSDLLKVKREDIGLDVEMSDYGFDSIMLTEFANKMNQEYEVEVNPAVFFEHPTLGSFAEYLVENHGDFLAAKYKVGAESVAEWNITTETVHGGVGLKSRRSRFIGDSFNVMGAVEKEAGPIAVIGMSGRMPKSRDLDVFWKNLEEGKDLISEIPEDRWDWRDYYGDPQNGVNKTNIKWGGFIDDVDKFDPLFFDISPKEAELMDPQQRLFLETVWQVIEDAGYKPSDLSGTKTGLYVGVATSDYETIIHHNGSNEIDAYTSTGLAHSVLANRISYILNIHGPSEPIDTACSSSLVAIHRAVQSIQAGDCEMALAGGVNALLSPVLFISFSKAGMLAPDGRCKSFSKGADGYVRGEGVGAVLLKPLSRAVSDGDHIYGVIRGTAENHGGHANSLTAPNPNAQADLIMKAYERAGVSPDTVTYIEAHGTGTELGDPVEVNGLKKAFSELYRRFDCVQERSNYCGIGSVKSNIGHLEAAAGIAGVLKVLLSMKHKKIPATINYKELNVYIDLKDSPFYIVDKTMGWQQLRDENDNVISRRAGVSSFGFGGSNAHVIVEEYVSEEPHNSGLIEKNSARPILLVLSARNRERLKNYGERLLQFIKDQEHKEAEGFNLSDIAYTLQVGREAMDSRVAFLVKEEKGLINKLESFVAGKDDIEDCYTGEVKRNKETLTVFTADEDTRELIAKWIAKGKLGKLAELWVKGLVLDWDLLYGQQRPKRVSLPTYPFARERYWLPETDTKMIVEGNGGVPRLHPLLGRNTSDLTEQQFTTRLTGREFFLTDHRILNEKVLPGVVYIEMARAAGQLATNSDILRIRDIVWASPIRVNSVDREVSISLYPEGNHIAFEVNTAGEGGNRVVHSQGRLEVGDYSLQARPKLLDIEGVLSRCSKQLQGEDCYKEFASQGLDYGPSFRGIKGLSYNTSETLARLQLPDSVTGEAEQFVLHPSLLDAAVQSIAGLMAGNVESRSQVILLPFSLREVMIYGPIPESAYAYVRYSPGVDRQGNVLKYDIDIADSQGQVVVVLKEFVVRAILDVSREEDFISNDIDLMLHQLVNRLKNGKLSVDRTYKIIKNFEL</sequence>
<dbReference type="InterPro" id="IPR036291">
    <property type="entry name" value="NAD(P)-bd_dom_sf"/>
</dbReference>
<dbReference type="Gene3D" id="1.10.1200.10">
    <property type="entry name" value="ACP-like"/>
    <property type="match status" value="1"/>
</dbReference>
<dbReference type="PANTHER" id="PTHR43775:SF37">
    <property type="entry name" value="SI:DKEY-61P9.11"/>
    <property type="match status" value="1"/>
</dbReference>
<dbReference type="Pfam" id="PF22621">
    <property type="entry name" value="CurL-like_PKS_C"/>
    <property type="match status" value="1"/>
</dbReference>
<gene>
    <name evidence="14" type="ORF">SCALIN_C10_0009</name>
</gene>
<evidence type="ECO:0000259" key="12">
    <source>
        <dbReference type="PROSITE" id="PS52004"/>
    </source>
</evidence>
<dbReference type="Pfam" id="PF14765">
    <property type="entry name" value="PS-DH"/>
    <property type="match status" value="2"/>
</dbReference>
<evidence type="ECO:0000256" key="6">
    <source>
        <dbReference type="ARBA" id="ARBA00022679"/>
    </source>
</evidence>
<dbReference type="PROSITE" id="PS00606">
    <property type="entry name" value="KS3_1"/>
    <property type="match status" value="2"/>
</dbReference>
<dbReference type="SMART" id="SM00823">
    <property type="entry name" value="PKS_PP"/>
    <property type="match status" value="1"/>
</dbReference>
<evidence type="ECO:0000259" key="11">
    <source>
        <dbReference type="PROSITE" id="PS50075"/>
    </source>
</evidence>
<feature type="active site" description="Proton donor; for dehydratase activity" evidence="9">
    <location>
        <position position="1159"/>
    </location>
</feature>
<dbReference type="SUPFAM" id="SSF53901">
    <property type="entry name" value="Thiolase-like"/>
    <property type="match status" value="2"/>
</dbReference>
<dbReference type="SMART" id="SM01294">
    <property type="entry name" value="PKS_PP_betabranch"/>
    <property type="match status" value="1"/>
</dbReference>
<dbReference type="Gene3D" id="3.40.50.360">
    <property type="match status" value="1"/>
</dbReference>
<keyword evidence="15" id="KW-1185">Reference proteome</keyword>
<dbReference type="SMART" id="SM00826">
    <property type="entry name" value="PKS_DH"/>
    <property type="match status" value="2"/>
</dbReference>
<evidence type="ECO:0000256" key="9">
    <source>
        <dbReference type="PROSITE-ProRule" id="PRU01363"/>
    </source>
</evidence>
<keyword evidence="6" id="KW-0808">Transferase</keyword>
<dbReference type="InterPro" id="IPR020806">
    <property type="entry name" value="PKS_PP-bd"/>
</dbReference>
<evidence type="ECO:0000256" key="2">
    <source>
        <dbReference type="ARBA" id="ARBA00004792"/>
    </source>
</evidence>
<dbReference type="InterPro" id="IPR049551">
    <property type="entry name" value="PKS_DH_C"/>
</dbReference>
<dbReference type="Pfam" id="PF03358">
    <property type="entry name" value="FMN_red"/>
    <property type="match status" value="1"/>
</dbReference>
<dbReference type="SUPFAM" id="SSF51735">
    <property type="entry name" value="NAD(P)-binding Rossmann-fold domains"/>
    <property type="match status" value="1"/>
</dbReference>
<dbReference type="Gene3D" id="1.10.1240.100">
    <property type="match status" value="2"/>
</dbReference>
<dbReference type="CDD" id="cd08953">
    <property type="entry name" value="KR_2_SDR_x"/>
    <property type="match status" value="1"/>
</dbReference>
<dbReference type="PROSITE" id="PS50075">
    <property type="entry name" value="CARRIER"/>
    <property type="match status" value="1"/>
</dbReference>
<keyword evidence="4" id="KW-0963">Cytoplasm</keyword>
<evidence type="ECO:0000256" key="5">
    <source>
        <dbReference type="ARBA" id="ARBA00022553"/>
    </source>
</evidence>
<dbReference type="Gene3D" id="3.10.129.110">
    <property type="entry name" value="Polyketide synthase dehydratase"/>
    <property type="match status" value="2"/>
</dbReference>
<dbReference type="GO" id="GO:0016491">
    <property type="term" value="F:oxidoreductase activity"/>
    <property type="evidence" value="ECO:0007669"/>
    <property type="project" value="InterPro"/>
</dbReference>
<feature type="domain" description="PKS/mFAS DH" evidence="13">
    <location>
        <begin position="963"/>
        <end position="1247"/>
    </location>
</feature>
<evidence type="ECO:0000256" key="8">
    <source>
        <dbReference type="ARBA" id="ARBA00054155"/>
    </source>
</evidence>
<dbReference type="SUPFAM" id="SSF52218">
    <property type="entry name" value="Flavoproteins"/>
    <property type="match status" value="1"/>
</dbReference>
<dbReference type="Pfam" id="PF22336">
    <property type="entry name" value="RhiE-like_linker"/>
    <property type="match status" value="1"/>
</dbReference>
<dbReference type="PROSITE" id="PS52004">
    <property type="entry name" value="KS3_2"/>
    <property type="match status" value="2"/>
</dbReference>
<organism evidence="14 15">
    <name type="scientific">Candidatus Scalindua japonica</name>
    <dbReference type="NCBI Taxonomy" id="1284222"/>
    <lineage>
        <taxon>Bacteria</taxon>
        <taxon>Pseudomonadati</taxon>
        <taxon>Planctomycetota</taxon>
        <taxon>Candidatus Brocadiia</taxon>
        <taxon>Candidatus Brocadiales</taxon>
        <taxon>Candidatus Scalinduaceae</taxon>
        <taxon>Candidatus Scalindua</taxon>
    </lineage>
</organism>
<protein>
    <submittedName>
        <fullName evidence="14">Beta-ketoacyl synthase</fullName>
    </submittedName>
</protein>
<keyword evidence="5" id="KW-0597">Phosphoprotein</keyword>
<dbReference type="InterPro" id="IPR029039">
    <property type="entry name" value="Flavoprotein-like_sf"/>
</dbReference>
<feature type="active site" description="Proton acceptor; for dehydratase activity" evidence="9">
    <location>
        <position position="992"/>
    </location>
</feature>
<dbReference type="OrthoDB" id="219272at2"/>
<dbReference type="CDD" id="cd00833">
    <property type="entry name" value="PKS"/>
    <property type="match status" value="2"/>
</dbReference>
<dbReference type="Gene3D" id="3.40.47.10">
    <property type="match status" value="2"/>
</dbReference>
<feature type="active site" description="Proton donor; for dehydratase activity" evidence="9">
    <location>
        <position position="2671"/>
    </location>
</feature>
<dbReference type="InterPro" id="IPR018201">
    <property type="entry name" value="Ketoacyl_synth_AS"/>
</dbReference>
<evidence type="ECO:0000256" key="4">
    <source>
        <dbReference type="ARBA" id="ARBA00022490"/>
    </source>
</evidence>